<evidence type="ECO:0000259" key="6">
    <source>
        <dbReference type="Pfam" id="PF15503"/>
    </source>
</evidence>
<comment type="caution">
    <text evidence="7">The sequence shown here is derived from an EMBL/GenBank/DDBJ whole genome shotgun (WGS) entry which is preliminary data.</text>
</comment>
<dbReference type="Proteomes" id="UP001217089">
    <property type="component" value="Unassembled WGS sequence"/>
</dbReference>
<feature type="compositionally biased region" description="Polar residues" evidence="5">
    <location>
        <begin position="54"/>
        <end position="73"/>
    </location>
</feature>
<keyword evidence="8" id="KW-1185">Reference proteome</keyword>
<dbReference type="EMBL" id="JARBDR010000141">
    <property type="protein sequence ID" value="KAJ8321024.1"/>
    <property type="molecule type" value="Genomic_DNA"/>
</dbReference>
<reference evidence="7 8" key="1">
    <citation type="submission" date="2022-12" db="EMBL/GenBank/DDBJ databases">
        <title>Chromosome-level genome of Tegillarca granosa.</title>
        <authorList>
            <person name="Kim J."/>
        </authorList>
    </citation>
    <scope>NUCLEOTIDE SEQUENCE [LARGE SCALE GENOMIC DNA]</scope>
    <source>
        <strain evidence="7">Teg-2019</strain>
        <tissue evidence="7">Adductor muscle</tissue>
    </source>
</reference>
<comment type="similarity">
    <text evidence="4">Belongs to the PPP1R35 family.</text>
</comment>
<keyword evidence="3" id="KW-0206">Cytoskeleton</keyword>
<comment type="subcellular location">
    <subcellularLocation>
        <location evidence="1">Cytoplasm</location>
        <location evidence="1">Cytoskeleton</location>
        <location evidence="1">Microtubule organizing center</location>
        <location evidence="1">Centrosome</location>
        <location evidence="1">Centriole</location>
    </subcellularLocation>
</comment>
<evidence type="ECO:0000256" key="1">
    <source>
        <dbReference type="ARBA" id="ARBA00004114"/>
    </source>
</evidence>
<evidence type="ECO:0000313" key="7">
    <source>
        <dbReference type="EMBL" id="KAJ8321024.1"/>
    </source>
</evidence>
<sequence length="196" mass="21781">MKDDGKDSGIELCDRTTFNEDQGQYVPILPEVIPDSTPELDISPDLSTVKVKSGKTSNTIVKTDLSSATNPKSKSGKNSKRKAAAHVNADTQFTGLVSLEVPLEDLCATAEKETEEKWRYLKPSHTKYKVSRSKDAKEPDLLEFFTPDCQRETLELSVPSPATPFESLATANHMSAFDLYRHNRVWDGSSNFRIGK</sequence>
<organism evidence="7 8">
    <name type="scientific">Tegillarca granosa</name>
    <name type="common">Malaysian cockle</name>
    <name type="synonym">Anadara granosa</name>
    <dbReference type="NCBI Taxonomy" id="220873"/>
    <lineage>
        <taxon>Eukaryota</taxon>
        <taxon>Metazoa</taxon>
        <taxon>Spiralia</taxon>
        <taxon>Lophotrochozoa</taxon>
        <taxon>Mollusca</taxon>
        <taxon>Bivalvia</taxon>
        <taxon>Autobranchia</taxon>
        <taxon>Pteriomorphia</taxon>
        <taxon>Arcoida</taxon>
        <taxon>Arcoidea</taxon>
        <taxon>Arcidae</taxon>
        <taxon>Tegillarca</taxon>
    </lineage>
</organism>
<feature type="region of interest" description="Disordered" evidence="5">
    <location>
        <begin position="53"/>
        <end position="84"/>
    </location>
</feature>
<dbReference type="InterPro" id="IPR029135">
    <property type="entry name" value="PPP1R35_C"/>
</dbReference>
<proteinExistence type="inferred from homology"/>
<dbReference type="PANTHER" id="PTHR28625">
    <property type="entry name" value="PROTEIN PHOSPHATASE 1 REGULATORY SUBUNIT 35"/>
    <property type="match status" value="1"/>
</dbReference>
<dbReference type="Pfam" id="PF15503">
    <property type="entry name" value="PPP1R35_C"/>
    <property type="match status" value="1"/>
</dbReference>
<dbReference type="PANTHER" id="PTHR28625:SF1">
    <property type="entry name" value="PROTEIN PHOSPHATASE 1 REGULATORY SUBUNIT 35"/>
    <property type="match status" value="1"/>
</dbReference>
<evidence type="ECO:0000256" key="5">
    <source>
        <dbReference type="SAM" id="MobiDB-lite"/>
    </source>
</evidence>
<evidence type="ECO:0000256" key="3">
    <source>
        <dbReference type="ARBA" id="ARBA00023212"/>
    </source>
</evidence>
<name>A0ABQ9FUU4_TEGGR</name>
<keyword evidence="2" id="KW-0963">Cytoplasm</keyword>
<feature type="compositionally biased region" description="Basic residues" evidence="5">
    <location>
        <begin position="74"/>
        <end position="84"/>
    </location>
</feature>
<protein>
    <recommendedName>
        <fullName evidence="6">Protein phosphatase 1 regulatory subunit 35 C-terminal domain-containing protein</fullName>
    </recommendedName>
</protein>
<dbReference type="InterPro" id="IPR033590">
    <property type="entry name" value="PPP1R35"/>
</dbReference>
<accession>A0ABQ9FUU4</accession>
<evidence type="ECO:0000313" key="8">
    <source>
        <dbReference type="Proteomes" id="UP001217089"/>
    </source>
</evidence>
<feature type="domain" description="Protein phosphatase 1 regulatory subunit 35 C-terminal" evidence="6">
    <location>
        <begin position="71"/>
        <end position="182"/>
    </location>
</feature>
<gene>
    <name evidence="7" type="ORF">KUTeg_002611</name>
</gene>
<evidence type="ECO:0000256" key="2">
    <source>
        <dbReference type="ARBA" id="ARBA00022490"/>
    </source>
</evidence>
<evidence type="ECO:0000256" key="4">
    <source>
        <dbReference type="ARBA" id="ARBA00029452"/>
    </source>
</evidence>